<dbReference type="AlphaFoldDB" id="A0A7K1RB15"/>
<evidence type="ECO:0008006" key="3">
    <source>
        <dbReference type="Google" id="ProtNLM"/>
    </source>
</evidence>
<evidence type="ECO:0000313" key="2">
    <source>
        <dbReference type="Proteomes" id="UP000440716"/>
    </source>
</evidence>
<accession>A0A7K1RB15</accession>
<name>A0A7K1RB15_AGRVI</name>
<dbReference type="Pfam" id="PF19614">
    <property type="entry name" value="DUF6119"/>
    <property type="match status" value="1"/>
</dbReference>
<dbReference type="RefSeq" id="WP_156590286.1">
    <property type="nucleotide sequence ID" value="NZ_WPHU01000002.1"/>
</dbReference>
<dbReference type="EMBL" id="WPHU01000002">
    <property type="protein sequence ID" value="MVA55284.1"/>
    <property type="molecule type" value="Genomic_DNA"/>
</dbReference>
<organism evidence="1 2">
    <name type="scientific">Agrobacterium vitis</name>
    <name type="common">Rhizobium vitis</name>
    <dbReference type="NCBI Taxonomy" id="373"/>
    <lineage>
        <taxon>Bacteria</taxon>
        <taxon>Pseudomonadati</taxon>
        <taxon>Pseudomonadota</taxon>
        <taxon>Alphaproteobacteria</taxon>
        <taxon>Hyphomicrobiales</taxon>
        <taxon>Rhizobiaceae</taxon>
        <taxon>Rhizobium/Agrobacterium group</taxon>
        <taxon>Agrobacterium</taxon>
    </lineage>
</organism>
<gene>
    <name evidence="1" type="ORF">GOZ88_04040</name>
</gene>
<protein>
    <recommendedName>
        <fullName evidence="3">Sporadically distributed protein, TIGR04141 family</fullName>
    </recommendedName>
</protein>
<comment type="caution">
    <text evidence="1">The sequence shown here is derived from an EMBL/GenBank/DDBJ whole genome shotgun (WGS) entry which is preliminary data.</text>
</comment>
<reference evidence="1 2" key="1">
    <citation type="submission" date="2019-12" db="EMBL/GenBank/DDBJ databases">
        <title>Whole-genome sequencing of Allorhizobium vitis.</title>
        <authorList>
            <person name="Gan H.M."/>
            <person name="Szegedi E."/>
            <person name="Burr T."/>
            <person name="Savka M.A."/>
        </authorList>
    </citation>
    <scope>NUCLEOTIDE SEQUENCE [LARGE SCALE GENOMIC DNA]</scope>
    <source>
        <strain evidence="1 2">CG415</strain>
    </source>
</reference>
<dbReference type="Proteomes" id="UP000440716">
    <property type="component" value="Unassembled WGS sequence"/>
</dbReference>
<dbReference type="NCBIfam" id="TIGR04141">
    <property type="entry name" value="TIGR04141 family sporadically distributed protein"/>
    <property type="match status" value="1"/>
</dbReference>
<dbReference type="InterPro" id="IPR026487">
    <property type="entry name" value="CHP04141"/>
</dbReference>
<evidence type="ECO:0000313" key="1">
    <source>
        <dbReference type="EMBL" id="MVA55284.1"/>
    </source>
</evidence>
<proteinExistence type="predicted"/>
<sequence length="617" mass="71297">MPKLSQAVVMLVRGEGHTQSPPQVGKIMVVVNLSDELTLEGGMDDVQTELGQITFFLAKVGVTMESILDENADLADKKIQTYNFKIEDSECRFMYFETTSVRKNPPWLDFINERIGDANIKFESISRSPNGLLLILTNARLFAAVFGRSATSCLDRQLLEPDFGIKTAMNMCGNEEIRQTRSQSNTITPTHIDRQAARPSDSFVFGLSEAEDLRYISAHIKGDRKTTLQGRDSLTVKVVGDEKLNWNKLIAQCQMFLDRFAARDYIALFPNYRNFQPTSAEDTNRLDEYLITALKTKDYSKLELCIPEFLSEAEFSFSYSNNFKKENIIYSFLEPQQLEKVFKNTEKITIGRLRNKRIYAYSAAEDRVLPYRYWSVYDCLVYECDFGGFHYILNDGRWVQVDPDFYKSIVDFIDTRVQEEQPESWYLNIDISDNISKKNSEAIFNEKIVEIRDSCVLFDRAKLKIGTGRQDKEFCDVLDLQDDGMMRIINAKQYKDASSINYLFSQAKFYSEAFLHDETFLAQIRNFIGSGPCSKRDAYLEYIKPDVESNHGRDYVVCLWLLYDNSGKAPTKAEIPLIAKYELKLMHDHLRKVCKFNKIILRFVPVKITRYTKSQKK</sequence>